<dbReference type="Proteomes" id="UP001521209">
    <property type="component" value="Unassembled WGS sequence"/>
</dbReference>
<dbReference type="EMBL" id="JAKGBZ010000029">
    <property type="protein sequence ID" value="MCF3947743.1"/>
    <property type="molecule type" value="Genomic_DNA"/>
</dbReference>
<sequence length="103" mass="11236">MIGVAVLYPKTETSHFDTDYYHAKHMKLVRDLWEPMGLRGARVMHGQTGPDGKAPPYAVITVLEFDSLGAFGKAASAHGGAIMGDIPNFTDVQPVMQFNEIMA</sequence>
<keyword evidence="3" id="KW-1185">Reference proteome</keyword>
<comment type="caution">
    <text evidence="2">The sequence shown here is derived from an EMBL/GenBank/DDBJ whole genome shotgun (WGS) entry which is preliminary data.</text>
</comment>
<dbReference type="SUPFAM" id="SSF54909">
    <property type="entry name" value="Dimeric alpha+beta barrel"/>
    <property type="match status" value="1"/>
</dbReference>
<dbReference type="PANTHER" id="PTHR40260">
    <property type="entry name" value="BLR8190 PROTEIN"/>
    <property type="match status" value="1"/>
</dbReference>
<protein>
    <submittedName>
        <fullName evidence="2">EthD family reductase</fullName>
    </submittedName>
</protein>
<dbReference type="Gene3D" id="3.30.70.100">
    <property type="match status" value="1"/>
</dbReference>
<dbReference type="InterPro" id="IPR011008">
    <property type="entry name" value="Dimeric_a/b-barrel"/>
</dbReference>
<name>A0ABS9DYH6_9PROT</name>
<dbReference type="Pfam" id="PF07110">
    <property type="entry name" value="EthD"/>
    <property type="match status" value="1"/>
</dbReference>
<gene>
    <name evidence="2" type="ORF">L2A60_13750</name>
</gene>
<accession>A0ABS9DYH6</accession>
<evidence type="ECO:0000313" key="3">
    <source>
        <dbReference type="Proteomes" id="UP001521209"/>
    </source>
</evidence>
<organism evidence="2 3">
    <name type="scientific">Acidiphilium iwatense</name>
    <dbReference type="NCBI Taxonomy" id="768198"/>
    <lineage>
        <taxon>Bacteria</taxon>
        <taxon>Pseudomonadati</taxon>
        <taxon>Pseudomonadota</taxon>
        <taxon>Alphaproteobacteria</taxon>
        <taxon>Acetobacterales</taxon>
        <taxon>Acidocellaceae</taxon>
        <taxon>Acidiphilium</taxon>
    </lineage>
</organism>
<reference evidence="2 3" key="1">
    <citation type="submission" date="2022-01" db="EMBL/GenBank/DDBJ databases">
        <authorList>
            <person name="Won M."/>
            <person name="Kim S.-J."/>
            <person name="Kwon S.-W."/>
        </authorList>
    </citation>
    <scope>NUCLEOTIDE SEQUENCE [LARGE SCALE GENOMIC DNA]</scope>
    <source>
        <strain evidence="2 3">KCTC 23505</strain>
    </source>
</reference>
<dbReference type="InterPro" id="IPR009799">
    <property type="entry name" value="EthD_dom"/>
</dbReference>
<proteinExistence type="predicted"/>
<dbReference type="PANTHER" id="PTHR40260:SF2">
    <property type="entry name" value="BLR8190 PROTEIN"/>
    <property type="match status" value="1"/>
</dbReference>
<dbReference type="RefSeq" id="WP_235705014.1">
    <property type="nucleotide sequence ID" value="NZ_JAKGBZ010000029.1"/>
</dbReference>
<evidence type="ECO:0000313" key="2">
    <source>
        <dbReference type="EMBL" id="MCF3947743.1"/>
    </source>
</evidence>
<evidence type="ECO:0000259" key="1">
    <source>
        <dbReference type="Pfam" id="PF07110"/>
    </source>
</evidence>
<feature type="domain" description="EthD" evidence="1">
    <location>
        <begin position="17"/>
        <end position="91"/>
    </location>
</feature>
<dbReference type="NCBIfam" id="TIGR02118">
    <property type="entry name" value="EthD family reductase"/>
    <property type="match status" value="1"/>
</dbReference>